<dbReference type="PROSITE" id="PS01124">
    <property type="entry name" value="HTH_ARAC_FAMILY_2"/>
    <property type="match status" value="1"/>
</dbReference>
<protein>
    <submittedName>
        <fullName evidence="5">Helix-turn-helix transcriptional regulator</fullName>
    </submittedName>
</protein>
<evidence type="ECO:0000256" key="2">
    <source>
        <dbReference type="ARBA" id="ARBA00023125"/>
    </source>
</evidence>
<accession>A0A5B1BPU8</accession>
<dbReference type="InterPro" id="IPR018062">
    <property type="entry name" value="HTH_AraC-typ_CS"/>
</dbReference>
<dbReference type="SMART" id="SM00342">
    <property type="entry name" value="HTH_ARAC"/>
    <property type="match status" value="1"/>
</dbReference>
<dbReference type="Pfam" id="PF12833">
    <property type="entry name" value="HTH_18"/>
    <property type="match status" value="1"/>
</dbReference>
<comment type="caution">
    <text evidence="5">The sequence shown here is derived from an EMBL/GenBank/DDBJ whole genome shotgun (WGS) entry which is preliminary data.</text>
</comment>
<keyword evidence="1" id="KW-0805">Transcription regulation</keyword>
<gene>
    <name evidence="5" type="ORF">F0Q45_15055</name>
</gene>
<dbReference type="InterPro" id="IPR018060">
    <property type="entry name" value="HTH_AraC"/>
</dbReference>
<organism evidence="5 6">
    <name type="scientific">Mycobacterium simiae</name>
    <name type="common">Mycobacterium habana</name>
    <dbReference type="NCBI Taxonomy" id="1784"/>
    <lineage>
        <taxon>Bacteria</taxon>
        <taxon>Bacillati</taxon>
        <taxon>Actinomycetota</taxon>
        <taxon>Actinomycetes</taxon>
        <taxon>Mycobacteriales</taxon>
        <taxon>Mycobacteriaceae</taxon>
        <taxon>Mycobacterium</taxon>
        <taxon>Mycobacterium simiae complex</taxon>
    </lineage>
</organism>
<dbReference type="GO" id="GO:0003700">
    <property type="term" value="F:DNA-binding transcription factor activity"/>
    <property type="evidence" value="ECO:0007669"/>
    <property type="project" value="InterPro"/>
</dbReference>
<dbReference type="PANTHER" id="PTHR46796">
    <property type="entry name" value="HTH-TYPE TRANSCRIPTIONAL ACTIVATOR RHAS-RELATED"/>
    <property type="match status" value="1"/>
</dbReference>
<dbReference type="SUPFAM" id="SSF46689">
    <property type="entry name" value="Homeodomain-like"/>
    <property type="match status" value="2"/>
</dbReference>
<evidence type="ECO:0000259" key="4">
    <source>
        <dbReference type="PROSITE" id="PS01124"/>
    </source>
</evidence>
<dbReference type="AlphaFoldDB" id="A0A5B1BPU8"/>
<dbReference type="PROSITE" id="PS00041">
    <property type="entry name" value="HTH_ARAC_FAMILY_1"/>
    <property type="match status" value="1"/>
</dbReference>
<evidence type="ECO:0000256" key="1">
    <source>
        <dbReference type="ARBA" id="ARBA00023015"/>
    </source>
</evidence>
<dbReference type="EMBL" id="VTZN01000090">
    <property type="protein sequence ID" value="KAA1249460.1"/>
    <property type="molecule type" value="Genomic_DNA"/>
</dbReference>
<dbReference type="Gene3D" id="1.10.10.60">
    <property type="entry name" value="Homeodomain-like"/>
    <property type="match status" value="1"/>
</dbReference>
<keyword evidence="2" id="KW-0238">DNA-binding</keyword>
<name>A0A5B1BPU8_MYCSI</name>
<dbReference type="OrthoDB" id="5464689at2"/>
<dbReference type="InterPro" id="IPR009057">
    <property type="entry name" value="Homeodomain-like_sf"/>
</dbReference>
<sequence>MTSAIDYLGALTLGESLVPASPLVASTAADHFASVLLSSFPNNALVEPTIEDRHDSTPVLLRRAIAFIDDNAHNDLSLADIAGAVYVTPRALQYMFRRHRDCTPMDYVRRVRLHHAHRDLVDGNRATTTVAEIARRWGFAHTGRFATLYRQHHGQSPAVTLRQ</sequence>
<evidence type="ECO:0000313" key="5">
    <source>
        <dbReference type="EMBL" id="KAA1249460.1"/>
    </source>
</evidence>
<reference evidence="5 6" key="1">
    <citation type="submission" date="2019-09" db="EMBL/GenBank/DDBJ databases">
        <title>Report of infection by Mycobacterium simiae a patient suffering from pulmonary tuberculosis.</title>
        <authorList>
            <person name="Mohanty P.S."/>
            <person name="Bansal A.K."/>
            <person name="Singh H."/>
            <person name="Sharma S."/>
            <person name="Patil S.A."/>
            <person name="Upadhaya P."/>
            <person name="Singh P.K."/>
            <person name="Kumar D."/>
            <person name="Kumar S."/>
            <person name="Singh R.K."/>
            <person name="Chaudhary B."/>
        </authorList>
    </citation>
    <scope>NUCLEOTIDE SEQUENCE [LARGE SCALE GENOMIC DNA]</scope>
    <source>
        <strain evidence="5 6">JAL-560-SIM</strain>
    </source>
</reference>
<proteinExistence type="predicted"/>
<evidence type="ECO:0000313" key="6">
    <source>
        <dbReference type="Proteomes" id="UP000324701"/>
    </source>
</evidence>
<evidence type="ECO:0000256" key="3">
    <source>
        <dbReference type="ARBA" id="ARBA00023163"/>
    </source>
</evidence>
<dbReference type="InterPro" id="IPR050204">
    <property type="entry name" value="AraC_XylS_family_regulators"/>
</dbReference>
<keyword evidence="6" id="KW-1185">Reference proteome</keyword>
<keyword evidence="3" id="KW-0804">Transcription</keyword>
<feature type="domain" description="HTH araC/xylS-type" evidence="4">
    <location>
        <begin position="62"/>
        <end position="163"/>
    </location>
</feature>
<dbReference type="PANTHER" id="PTHR46796:SF12">
    <property type="entry name" value="HTH-TYPE DNA-BINDING TRANSCRIPTIONAL ACTIVATOR EUTR"/>
    <property type="match status" value="1"/>
</dbReference>
<dbReference type="GO" id="GO:0043565">
    <property type="term" value="F:sequence-specific DNA binding"/>
    <property type="evidence" value="ECO:0007669"/>
    <property type="project" value="InterPro"/>
</dbReference>
<dbReference type="Proteomes" id="UP000324701">
    <property type="component" value="Unassembled WGS sequence"/>
</dbReference>